<organism evidence="2 3">
    <name type="scientific">Actinoplanes missouriensis (strain ATCC 14538 / DSM 43046 / CBS 188.64 / JCM 3121 / NBRC 102363 / NCIMB 12654 / NRRL B-3342 / UNCC 431)</name>
    <dbReference type="NCBI Taxonomy" id="512565"/>
    <lineage>
        <taxon>Bacteria</taxon>
        <taxon>Bacillati</taxon>
        <taxon>Actinomycetota</taxon>
        <taxon>Actinomycetes</taxon>
        <taxon>Micromonosporales</taxon>
        <taxon>Micromonosporaceae</taxon>
        <taxon>Actinoplanes</taxon>
    </lineage>
</organism>
<protein>
    <recommendedName>
        <fullName evidence="4">Lipoprotein</fullName>
    </recommendedName>
</protein>
<dbReference type="EMBL" id="AP012319">
    <property type="protein sequence ID" value="BAL91157.1"/>
    <property type="molecule type" value="Genomic_DNA"/>
</dbReference>
<dbReference type="KEGG" id="ams:AMIS_59370"/>
<dbReference type="PROSITE" id="PS51257">
    <property type="entry name" value="PROKAR_LIPOPROTEIN"/>
    <property type="match status" value="1"/>
</dbReference>
<reference evidence="2 3" key="1">
    <citation type="submission" date="2012-02" db="EMBL/GenBank/DDBJ databases">
        <title>Complete genome sequence of Actinoplanes missouriensis 431 (= NBRC 102363).</title>
        <authorList>
            <person name="Ohnishi Y."/>
            <person name="Ishikawa J."/>
            <person name="Sekine M."/>
            <person name="Hosoyama A."/>
            <person name="Harada T."/>
            <person name="Narita H."/>
            <person name="Hata T."/>
            <person name="Konno Y."/>
            <person name="Tutikane K."/>
            <person name="Fujita N."/>
            <person name="Horinouchi S."/>
            <person name="Hayakawa M."/>
        </authorList>
    </citation>
    <scope>NUCLEOTIDE SEQUENCE [LARGE SCALE GENOMIC DNA]</scope>
    <source>
        <strain evidence="3">ATCC 14538 / DSM 43046 / CBS 188.64 / JCM 3121 / NBRC 102363 / NCIMB 12654 / NRRL B-3342 / UNCC 431</strain>
    </source>
</reference>
<dbReference type="RefSeq" id="WP_014446044.1">
    <property type="nucleotide sequence ID" value="NC_017093.1"/>
</dbReference>
<proteinExistence type="predicted"/>
<dbReference type="SUPFAM" id="SSF89392">
    <property type="entry name" value="Prokaryotic lipoproteins and lipoprotein localization factors"/>
    <property type="match status" value="1"/>
</dbReference>
<accession>I0HDS0</accession>
<evidence type="ECO:0000313" key="3">
    <source>
        <dbReference type="Proteomes" id="UP000007882"/>
    </source>
</evidence>
<dbReference type="AlphaFoldDB" id="I0HDS0"/>
<gene>
    <name evidence="2" type="ordered locus">AMIS_59370</name>
</gene>
<feature type="signal peptide" evidence="1">
    <location>
        <begin position="1"/>
        <end position="24"/>
    </location>
</feature>
<dbReference type="OrthoDB" id="3427828at2"/>
<name>I0HDS0_ACTM4</name>
<feature type="chain" id="PRO_5038352527" description="Lipoprotein" evidence="1">
    <location>
        <begin position="25"/>
        <end position="248"/>
    </location>
</feature>
<dbReference type="InterPro" id="IPR029046">
    <property type="entry name" value="LolA/LolB/LppX"/>
</dbReference>
<keyword evidence="1" id="KW-0732">Signal</keyword>
<dbReference type="Gene3D" id="2.50.20.20">
    <property type="match status" value="1"/>
</dbReference>
<sequence>MNVRIMRGGVALAMAAALALSGCAGNDTSGGDSGGDTKAAESTKEPAAALVDAANKLQQESFKAVINMGDQGTMNGVMDPVKKTGEFILEAESEGTDIKTEMRIVDGANYIRITMPGSDIPGMDGKTWRKLNGAGGTGTIGAFDATDTVRSLEAATDVKWAGDDTVTGTIDLSKAGKQLGMGAADVEKLGAKTVPFEAGIDGEGRLTKYTLTIPAVGTQPEVKMDMTYSDFGVPVDIKAPAASEIVTS</sequence>
<dbReference type="PATRIC" id="fig|512565.3.peg.5933"/>
<dbReference type="eggNOG" id="ENOG50333DA">
    <property type="taxonomic scope" value="Bacteria"/>
</dbReference>
<evidence type="ECO:0000313" key="2">
    <source>
        <dbReference type="EMBL" id="BAL91157.1"/>
    </source>
</evidence>
<keyword evidence="3" id="KW-1185">Reference proteome</keyword>
<evidence type="ECO:0008006" key="4">
    <source>
        <dbReference type="Google" id="ProtNLM"/>
    </source>
</evidence>
<dbReference type="Proteomes" id="UP000007882">
    <property type="component" value="Chromosome"/>
</dbReference>
<dbReference type="HOGENOM" id="CLU_1118298_0_0_11"/>
<evidence type="ECO:0000256" key="1">
    <source>
        <dbReference type="SAM" id="SignalP"/>
    </source>
</evidence>